<dbReference type="RefSeq" id="WP_345225677.1">
    <property type="nucleotide sequence ID" value="NZ_BAABHA010000010.1"/>
</dbReference>
<organism evidence="3 4">
    <name type="scientific">Hymenobacter koreensis</name>
    <dbReference type="NCBI Taxonomy" id="1084523"/>
    <lineage>
        <taxon>Bacteria</taxon>
        <taxon>Pseudomonadati</taxon>
        <taxon>Bacteroidota</taxon>
        <taxon>Cytophagia</taxon>
        <taxon>Cytophagales</taxon>
        <taxon>Hymenobacteraceae</taxon>
        <taxon>Hymenobacter</taxon>
    </lineage>
</organism>
<feature type="transmembrane region" description="Helical" evidence="1">
    <location>
        <begin position="217"/>
        <end position="236"/>
    </location>
</feature>
<dbReference type="Pfam" id="PF19830">
    <property type="entry name" value="DUF6311"/>
    <property type="match status" value="1"/>
</dbReference>
<proteinExistence type="predicted"/>
<accession>A0ABP8J7A4</accession>
<name>A0ABP8J7A4_9BACT</name>
<feature type="transmembrane region" description="Helical" evidence="1">
    <location>
        <begin position="317"/>
        <end position="336"/>
    </location>
</feature>
<feature type="transmembrane region" description="Helical" evidence="1">
    <location>
        <begin position="137"/>
        <end position="155"/>
    </location>
</feature>
<gene>
    <name evidence="3" type="ORF">GCM10023186_30670</name>
</gene>
<dbReference type="InterPro" id="IPR046278">
    <property type="entry name" value="DUF6311"/>
</dbReference>
<feature type="transmembrane region" description="Helical" evidence="1">
    <location>
        <begin position="248"/>
        <end position="266"/>
    </location>
</feature>
<feature type="transmembrane region" description="Helical" evidence="1">
    <location>
        <begin position="161"/>
        <end position="181"/>
    </location>
</feature>
<evidence type="ECO:0000259" key="2">
    <source>
        <dbReference type="Pfam" id="PF19830"/>
    </source>
</evidence>
<evidence type="ECO:0000313" key="4">
    <source>
        <dbReference type="Proteomes" id="UP001500454"/>
    </source>
</evidence>
<reference evidence="4" key="1">
    <citation type="journal article" date="2019" name="Int. J. Syst. Evol. Microbiol.">
        <title>The Global Catalogue of Microorganisms (GCM) 10K type strain sequencing project: providing services to taxonomists for standard genome sequencing and annotation.</title>
        <authorList>
            <consortium name="The Broad Institute Genomics Platform"/>
            <consortium name="The Broad Institute Genome Sequencing Center for Infectious Disease"/>
            <person name="Wu L."/>
            <person name="Ma J."/>
        </authorList>
    </citation>
    <scope>NUCLEOTIDE SEQUENCE [LARGE SCALE GENOMIC DNA]</scope>
    <source>
        <strain evidence="4">JCM 17924</strain>
    </source>
</reference>
<keyword evidence="1" id="KW-0812">Transmembrane</keyword>
<feature type="transmembrane region" description="Helical" evidence="1">
    <location>
        <begin position="411"/>
        <end position="430"/>
    </location>
</feature>
<keyword evidence="1" id="KW-1133">Transmembrane helix</keyword>
<keyword evidence="1" id="KW-0472">Membrane</keyword>
<comment type="caution">
    <text evidence="3">The sequence shown here is derived from an EMBL/GenBank/DDBJ whole genome shotgun (WGS) entry which is preliminary data.</text>
</comment>
<protein>
    <recommendedName>
        <fullName evidence="2">DUF6311 domain-containing protein</fullName>
    </recommendedName>
</protein>
<feature type="transmembrane region" description="Helical" evidence="1">
    <location>
        <begin position="348"/>
        <end position="368"/>
    </location>
</feature>
<sequence length="635" mass="73318">MTTFFKRLRERLTSNTAVGLIGVTLQLALVLYVFRALIFNPGDYLIIDHYDGIKSYFSMESFLRQPLSKGMVVYGHNYPFGEYMYYTDSAPLLIQLVHLLVRLVPALAPYGLYLFDLVTLGGLLLSTFLLHRIFRPWQLPAGLHVLAAVALPWISPQTLRLQVGHMSLAYAPAILVGVWLLQETYLRRTAGLPYRKWLVMFGVSMAAAAYWHFYYLAILGAFAGFFFLVWTVENLHDRKPWVSLLRDFALVFGLAVVATGGSLLLLDGNHALRDAGSGGYDWIEWKLQFRGFIQAPVYNKLRFLLDPTQAVPYESNAYLGAFVLYTLLAMLVLYFVKRLPNIPIRLTVPGRFLLLLLLASVPLVFMALGEKYELDGGAYMLNNYLNPLYWLRKVTERVTQFRALGRYVWPFWWAVNLFLVWLMGQWWTASRTSPAKWLSLALPLLLVPDVVAAARFYKEYTQRPNLLTHEPTRAAMQEFVGWVDTKPYQAILPLPFTYTGSDNQYTLDADEPHLHRTFQLSMITNLPLMSHKAARTPAQQAQQLFSIFRPEGMDPALLARLDERPILVYLDTTYFDGRNNYYRDWLKNHPDLQLMQETFERNDDFIREQQLELLHRNGALSLYAWYPKRQKSVAR</sequence>
<feature type="domain" description="DUF6311" evidence="2">
    <location>
        <begin position="25"/>
        <end position="433"/>
    </location>
</feature>
<evidence type="ECO:0000256" key="1">
    <source>
        <dbReference type="SAM" id="Phobius"/>
    </source>
</evidence>
<feature type="transmembrane region" description="Helical" evidence="1">
    <location>
        <begin position="12"/>
        <end position="34"/>
    </location>
</feature>
<keyword evidence="4" id="KW-1185">Reference proteome</keyword>
<dbReference type="Proteomes" id="UP001500454">
    <property type="component" value="Unassembled WGS sequence"/>
</dbReference>
<feature type="transmembrane region" description="Helical" evidence="1">
    <location>
        <begin position="110"/>
        <end position="130"/>
    </location>
</feature>
<dbReference type="EMBL" id="BAABHA010000010">
    <property type="protein sequence ID" value="GAA4386257.1"/>
    <property type="molecule type" value="Genomic_DNA"/>
</dbReference>
<evidence type="ECO:0000313" key="3">
    <source>
        <dbReference type="EMBL" id="GAA4386257.1"/>
    </source>
</evidence>